<keyword evidence="4 5" id="KW-0472">Membrane</keyword>
<evidence type="ECO:0000256" key="1">
    <source>
        <dbReference type="ARBA" id="ARBA00004141"/>
    </source>
</evidence>
<keyword evidence="8" id="KW-1185">Reference proteome</keyword>
<dbReference type="RefSeq" id="WP_245699921.1">
    <property type="nucleotide sequence ID" value="NZ_LVJH01000025.1"/>
</dbReference>
<feature type="transmembrane region" description="Helical" evidence="5">
    <location>
        <begin position="55"/>
        <end position="85"/>
    </location>
</feature>
<evidence type="ECO:0000256" key="5">
    <source>
        <dbReference type="SAM" id="Phobius"/>
    </source>
</evidence>
<keyword evidence="3 5" id="KW-1133">Transmembrane helix</keyword>
<organism evidence="7 8">
    <name type="scientific">Paenibacillus glacialis</name>
    <dbReference type="NCBI Taxonomy" id="494026"/>
    <lineage>
        <taxon>Bacteria</taxon>
        <taxon>Bacillati</taxon>
        <taxon>Bacillota</taxon>
        <taxon>Bacilli</taxon>
        <taxon>Bacillales</taxon>
        <taxon>Paenibacillaceae</taxon>
        <taxon>Paenibacillus</taxon>
    </lineage>
</organism>
<evidence type="ECO:0000256" key="4">
    <source>
        <dbReference type="ARBA" id="ARBA00023136"/>
    </source>
</evidence>
<dbReference type="Proteomes" id="UP000076967">
    <property type="component" value="Unassembled WGS sequence"/>
</dbReference>
<comment type="caution">
    <text evidence="7">The sequence shown here is derived from an EMBL/GenBank/DDBJ whole genome shotgun (WGS) entry which is preliminary data.</text>
</comment>
<reference evidence="7 8" key="1">
    <citation type="submission" date="2016-03" db="EMBL/GenBank/DDBJ databases">
        <title>Draft genome sequence of Paenibacillus glacialis DSM 22343.</title>
        <authorList>
            <person name="Shin S.-K."/>
            <person name="Yi H."/>
        </authorList>
    </citation>
    <scope>NUCLEOTIDE SEQUENCE [LARGE SCALE GENOMIC DNA]</scope>
    <source>
        <strain evidence="7 8">DSM 22343</strain>
    </source>
</reference>
<feature type="transmembrane region" description="Helical" evidence="5">
    <location>
        <begin position="157"/>
        <end position="181"/>
    </location>
</feature>
<protein>
    <recommendedName>
        <fullName evidence="6">Methylamine utilisation protein MauE domain-containing protein</fullName>
    </recommendedName>
</protein>
<feature type="transmembrane region" description="Helical" evidence="5">
    <location>
        <begin position="91"/>
        <end position="109"/>
    </location>
</feature>
<comment type="subcellular location">
    <subcellularLocation>
        <location evidence="1">Membrane</location>
        <topology evidence="1">Multi-pass membrane protein</topology>
    </subcellularLocation>
</comment>
<evidence type="ECO:0000313" key="7">
    <source>
        <dbReference type="EMBL" id="OAB42021.1"/>
    </source>
</evidence>
<dbReference type="GO" id="GO:0030416">
    <property type="term" value="P:methylamine metabolic process"/>
    <property type="evidence" value="ECO:0007669"/>
    <property type="project" value="InterPro"/>
</dbReference>
<dbReference type="AlphaFoldDB" id="A0A168KHK0"/>
<evidence type="ECO:0000259" key="6">
    <source>
        <dbReference type="Pfam" id="PF07291"/>
    </source>
</evidence>
<feature type="domain" description="Methylamine utilisation protein MauE" evidence="6">
    <location>
        <begin position="24"/>
        <end position="146"/>
    </location>
</feature>
<dbReference type="EMBL" id="LVJH01000025">
    <property type="protein sequence ID" value="OAB42021.1"/>
    <property type="molecule type" value="Genomic_DNA"/>
</dbReference>
<evidence type="ECO:0000313" key="8">
    <source>
        <dbReference type="Proteomes" id="UP000076967"/>
    </source>
</evidence>
<sequence length="186" mass="21275">MVSVNGSFAGREAQNGGELNINATITYILDLTIAVLFFIPFYMKLRSYEGFKLEIYSYGVLSPSLLSLGATIVLIVELLLFFFFATGLANGIKHLMGIGLLVVFTFLTWRKKRITGLETCACYGSISFLNRFPIYRNLVLITLLLIDFTFYREIRDFYHSILLIFFVMALSFSIEIVKLLWERNEA</sequence>
<evidence type="ECO:0000256" key="3">
    <source>
        <dbReference type="ARBA" id="ARBA00022989"/>
    </source>
</evidence>
<keyword evidence="2 5" id="KW-0812">Transmembrane</keyword>
<feature type="transmembrane region" description="Helical" evidence="5">
    <location>
        <begin position="134"/>
        <end position="151"/>
    </location>
</feature>
<dbReference type="InterPro" id="IPR009908">
    <property type="entry name" value="Methylamine_util_MauE"/>
</dbReference>
<evidence type="ECO:0000256" key="2">
    <source>
        <dbReference type="ARBA" id="ARBA00022692"/>
    </source>
</evidence>
<dbReference type="Pfam" id="PF07291">
    <property type="entry name" value="MauE"/>
    <property type="match status" value="1"/>
</dbReference>
<proteinExistence type="predicted"/>
<name>A0A168KHK0_9BACL</name>
<feature type="transmembrane region" description="Helical" evidence="5">
    <location>
        <begin position="25"/>
        <end position="43"/>
    </location>
</feature>
<gene>
    <name evidence="7" type="ORF">PGLA_14495</name>
</gene>
<accession>A0A168KHK0</accession>
<dbReference type="STRING" id="494026.PGLA_14495"/>
<dbReference type="GO" id="GO:0016020">
    <property type="term" value="C:membrane"/>
    <property type="evidence" value="ECO:0007669"/>
    <property type="project" value="UniProtKB-SubCell"/>
</dbReference>